<gene>
    <name evidence="1" type="ORF">Ctaglu_38560</name>
</gene>
<proteinExistence type="predicted"/>
<comment type="caution">
    <text evidence="1">The sequence shown here is derived from an EMBL/GenBank/DDBJ whole genome shotgun (WGS) entry which is preliminary data.</text>
</comment>
<dbReference type="OrthoDB" id="1652909at2"/>
<evidence type="ECO:0000313" key="2">
    <source>
        <dbReference type="Proteomes" id="UP000287872"/>
    </source>
</evidence>
<dbReference type="Proteomes" id="UP000287872">
    <property type="component" value="Unassembled WGS sequence"/>
</dbReference>
<name>A0A401URR1_9CLOT</name>
<keyword evidence="2" id="KW-1185">Reference proteome</keyword>
<organism evidence="1 2">
    <name type="scientific">Clostridium tagluense</name>
    <dbReference type="NCBI Taxonomy" id="360422"/>
    <lineage>
        <taxon>Bacteria</taxon>
        <taxon>Bacillati</taxon>
        <taxon>Bacillota</taxon>
        <taxon>Clostridia</taxon>
        <taxon>Eubacteriales</taxon>
        <taxon>Clostridiaceae</taxon>
        <taxon>Clostridium</taxon>
    </lineage>
</organism>
<accession>A0A401URR1</accession>
<evidence type="ECO:0000313" key="1">
    <source>
        <dbReference type="EMBL" id="GCD12233.1"/>
    </source>
</evidence>
<dbReference type="AlphaFoldDB" id="A0A401URR1"/>
<evidence type="ECO:0008006" key="3">
    <source>
        <dbReference type="Google" id="ProtNLM"/>
    </source>
</evidence>
<dbReference type="EMBL" id="BHYK01000029">
    <property type="protein sequence ID" value="GCD12233.1"/>
    <property type="molecule type" value="Genomic_DNA"/>
</dbReference>
<protein>
    <recommendedName>
        <fullName evidence="3">Transposase</fullName>
    </recommendedName>
</protein>
<reference evidence="1 2" key="1">
    <citation type="submission" date="2018-11" db="EMBL/GenBank/DDBJ databases">
        <title>Genome sequencing and assembly of Clostridium tagluense strain A121.</title>
        <authorList>
            <person name="Murakami T."/>
            <person name="Segawa T."/>
            <person name="Shcherbakova V.A."/>
            <person name="Mori H."/>
            <person name="Yoshimura Y."/>
        </authorList>
    </citation>
    <scope>NUCLEOTIDE SEQUENCE [LARGE SCALE GENOMIC DNA]</scope>
    <source>
        <strain evidence="1 2">A121</strain>
    </source>
</reference>
<sequence length="508" mass="59855">MAKKEPKQRFVLNLKLKTENFEEDILDKRFEIGRKIYNSVLGKALNRYNEMIKSRKWRNNQSELSNVYKSKCDKKELNKLCAPYFHIKNEMLKEFRLAEYSLHQDVKLVQHAFKENIDSFTAQKIASRVWEALETNIFGKGAEVHFKGRNNPLNSLEGKSNKTGIRYDIETNTFKWIGLNLETMLNINNQYEIDALRNKISFCRVKRKFVRGQYKYMLQIVLDGVAPVKFNKETGEIKNNIGSGTCGIDIGTQTVAFISDYDVKLYELAPHVQNIENEKRRIQRYMDRSKRATNPNNFSEIGMIKKGVKLEWEYSKKYAKAKNKLKDLYRKQKDIRMQDHNIMTNEIVRNCSVIYVEEMNFKGLQKRSKNTTINEKTRKINKKKRFGKSLANKAPSKFLEILDNKLRAKGGKYFEINTRQVKASQYNHLNQQYNKKKLSQRWNYFEYNGQQLKVQRDIYSAYLIKNVNDDLCSIHLDNCSKGFNKFLELHNKEIERLQGLDNLNSIGI</sequence>
<dbReference type="RefSeq" id="WP_125004754.1">
    <property type="nucleotide sequence ID" value="NZ_BHYK01000029.1"/>
</dbReference>